<dbReference type="PANTHER" id="PTHR42964:SF1">
    <property type="entry name" value="POLYKETIDE BIOSYNTHESIS ENOYL-COA HYDRATASE PKSH-RELATED"/>
    <property type="match status" value="1"/>
</dbReference>
<dbReference type="Gene3D" id="1.10.12.10">
    <property type="entry name" value="Lyase 2-enoyl-coa Hydratase, Chain A, domain 2"/>
    <property type="match status" value="1"/>
</dbReference>
<sequence>MTTLPKTETLRLTLDEGWLTILLDRPESRNALSNQMADEITATFHAIADDRTVRGVTLRGANGTFCSGGDLKGFKSDLQGGDGGVAAAAAANAKGGELYDLINEAPQPVIALVEGAAMAGGLGMVCCADLVAVTADSKYALTETRLGFPPAQIAHFVVERVGLAAARRLTLTAARFDGREAGRIGVADAVVADAAGLEAQEAAWRADILSAAPNANAWTKRLLFSSRRLSRADQRALAGQGFGECLMGPEGREGVASFIEKRRPSWAPAKR</sequence>
<name>A0A1H3AGT4_9RHOB</name>
<dbReference type="Proteomes" id="UP000199118">
    <property type="component" value="Unassembled WGS sequence"/>
</dbReference>
<protein>
    <submittedName>
        <fullName evidence="2">Isohexenylglutaconyl-CoA hydratase</fullName>
    </submittedName>
</protein>
<evidence type="ECO:0000313" key="2">
    <source>
        <dbReference type="EMBL" id="SDX28833.1"/>
    </source>
</evidence>
<dbReference type="Gene3D" id="3.90.226.10">
    <property type="entry name" value="2-enoyl-CoA Hydratase, Chain A, domain 1"/>
    <property type="match status" value="1"/>
</dbReference>
<dbReference type="OrthoDB" id="9795613at2"/>
<gene>
    <name evidence="2" type="ORF">SAMN05444336_104183</name>
</gene>
<dbReference type="RefSeq" id="WP_092682439.1">
    <property type="nucleotide sequence ID" value="NZ_FNMZ01000004.1"/>
</dbReference>
<organism evidence="2 3">
    <name type="scientific">Albimonas donghaensis</name>
    <dbReference type="NCBI Taxonomy" id="356660"/>
    <lineage>
        <taxon>Bacteria</taxon>
        <taxon>Pseudomonadati</taxon>
        <taxon>Pseudomonadota</taxon>
        <taxon>Alphaproteobacteria</taxon>
        <taxon>Rhodobacterales</taxon>
        <taxon>Paracoccaceae</taxon>
        <taxon>Albimonas</taxon>
    </lineage>
</organism>
<accession>A0A1H3AGT4</accession>
<dbReference type="AlphaFoldDB" id="A0A1H3AGT4"/>
<dbReference type="GO" id="GO:0003824">
    <property type="term" value="F:catalytic activity"/>
    <property type="evidence" value="ECO:0007669"/>
    <property type="project" value="UniProtKB-ARBA"/>
</dbReference>
<dbReference type="InterPro" id="IPR029045">
    <property type="entry name" value="ClpP/crotonase-like_dom_sf"/>
</dbReference>
<dbReference type="STRING" id="356660.SAMN05444336_104183"/>
<dbReference type="InterPro" id="IPR001753">
    <property type="entry name" value="Enoyl-CoA_hydra/iso"/>
</dbReference>
<dbReference type="SUPFAM" id="SSF52096">
    <property type="entry name" value="ClpP/crotonase"/>
    <property type="match status" value="1"/>
</dbReference>
<keyword evidence="3" id="KW-1185">Reference proteome</keyword>
<dbReference type="Pfam" id="PF00378">
    <property type="entry name" value="ECH_1"/>
    <property type="match status" value="1"/>
</dbReference>
<evidence type="ECO:0000313" key="3">
    <source>
        <dbReference type="Proteomes" id="UP000199118"/>
    </source>
</evidence>
<dbReference type="PANTHER" id="PTHR42964">
    <property type="entry name" value="ENOYL-COA HYDRATASE"/>
    <property type="match status" value="1"/>
</dbReference>
<dbReference type="InterPro" id="IPR014748">
    <property type="entry name" value="Enoyl-CoA_hydra_C"/>
</dbReference>
<dbReference type="InterPro" id="IPR051683">
    <property type="entry name" value="Enoyl-CoA_Hydratase/Isomerase"/>
</dbReference>
<proteinExistence type="inferred from homology"/>
<dbReference type="EMBL" id="FNMZ01000004">
    <property type="protein sequence ID" value="SDX28833.1"/>
    <property type="molecule type" value="Genomic_DNA"/>
</dbReference>
<dbReference type="GO" id="GO:0008300">
    <property type="term" value="P:isoprenoid catabolic process"/>
    <property type="evidence" value="ECO:0007669"/>
    <property type="project" value="TreeGrafter"/>
</dbReference>
<evidence type="ECO:0000256" key="1">
    <source>
        <dbReference type="ARBA" id="ARBA00005254"/>
    </source>
</evidence>
<comment type="similarity">
    <text evidence="1">Belongs to the enoyl-CoA hydratase/isomerase family.</text>
</comment>
<reference evidence="2 3" key="1">
    <citation type="submission" date="2016-10" db="EMBL/GenBank/DDBJ databases">
        <authorList>
            <person name="de Groot N.N."/>
        </authorList>
    </citation>
    <scope>NUCLEOTIDE SEQUENCE [LARGE SCALE GENOMIC DNA]</scope>
    <source>
        <strain evidence="2 3">DSM 17890</strain>
    </source>
</reference>
<dbReference type="CDD" id="cd06558">
    <property type="entry name" value="crotonase-like"/>
    <property type="match status" value="1"/>
</dbReference>